<dbReference type="GO" id="GO:0008234">
    <property type="term" value="F:cysteine-type peptidase activity"/>
    <property type="evidence" value="ECO:0007669"/>
    <property type="project" value="UniProtKB-KW"/>
</dbReference>
<gene>
    <name evidence="9" type="ORF">BIV24_04870</name>
</gene>
<dbReference type="PANTHER" id="PTHR47359:SF3">
    <property type="entry name" value="NLP_P60 DOMAIN-CONTAINING PROTEIN-RELATED"/>
    <property type="match status" value="1"/>
</dbReference>
<evidence type="ECO:0000256" key="1">
    <source>
        <dbReference type="ARBA" id="ARBA00007074"/>
    </source>
</evidence>
<feature type="coiled-coil region" evidence="5">
    <location>
        <begin position="47"/>
        <end position="74"/>
    </location>
</feature>
<name>A0A1S2PZ47_9ACTN</name>
<evidence type="ECO:0000256" key="7">
    <source>
        <dbReference type="SAM" id="SignalP"/>
    </source>
</evidence>
<evidence type="ECO:0000256" key="5">
    <source>
        <dbReference type="SAM" id="Coils"/>
    </source>
</evidence>
<keyword evidence="4" id="KW-0788">Thiol protease</keyword>
<dbReference type="PANTHER" id="PTHR47359">
    <property type="entry name" value="PEPTIDOGLYCAN DL-ENDOPEPTIDASE CWLO"/>
    <property type="match status" value="1"/>
</dbReference>
<dbReference type="AlphaFoldDB" id="A0A1S2PZ47"/>
<evidence type="ECO:0000259" key="8">
    <source>
        <dbReference type="PROSITE" id="PS51935"/>
    </source>
</evidence>
<dbReference type="GO" id="GO:0006508">
    <property type="term" value="P:proteolysis"/>
    <property type="evidence" value="ECO:0007669"/>
    <property type="project" value="UniProtKB-KW"/>
</dbReference>
<evidence type="ECO:0000256" key="6">
    <source>
        <dbReference type="SAM" id="MobiDB-lite"/>
    </source>
</evidence>
<keyword evidence="2" id="KW-0645">Protease</keyword>
<keyword evidence="10" id="KW-1185">Reference proteome</keyword>
<dbReference type="PROSITE" id="PS51935">
    <property type="entry name" value="NLPC_P60"/>
    <property type="match status" value="1"/>
</dbReference>
<feature type="region of interest" description="Disordered" evidence="6">
    <location>
        <begin position="222"/>
        <end position="289"/>
    </location>
</feature>
<dbReference type="OrthoDB" id="5177647at2"/>
<organism evidence="9 10">
    <name type="scientific">Streptomyces colonosanans</name>
    <dbReference type="NCBI Taxonomy" id="1428652"/>
    <lineage>
        <taxon>Bacteria</taxon>
        <taxon>Bacillati</taxon>
        <taxon>Actinomycetota</taxon>
        <taxon>Actinomycetes</taxon>
        <taxon>Kitasatosporales</taxon>
        <taxon>Streptomycetaceae</taxon>
        <taxon>Streptomyces</taxon>
    </lineage>
</organism>
<feature type="chain" id="PRO_5010342352" evidence="7">
    <location>
        <begin position="38"/>
        <end position="410"/>
    </location>
</feature>
<keyword evidence="5" id="KW-0175">Coiled coil</keyword>
<dbReference type="Proteomes" id="UP000179935">
    <property type="component" value="Unassembled WGS sequence"/>
</dbReference>
<accession>A0A1S2PZ47</accession>
<feature type="compositionally biased region" description="Basic and acidic residues" evidence="6">
    <location>
        <begin position="238"/>
        <end position="255"/>
    </location>
</feature>
<dbReference type="RefSeq" id="WP_071364897.1">
    <property type="nucleotide sequence ID" value="NZ_MLYP01000010.1"/>
</dbReference>
<comment type="similarity">
    <text evidence="1">Belongs to the peptidase C40 family.</text>
</comment>
<dbReference type="InterPro" id="IPR000064">
    <property type="entry name" value="NLP_P60_dom"/>
</dbReference>
<proteinExistence type="inferred from homology"/>
<dbReference type="EMBL" id="MLYP01000010">
    <property type="protein sequence ID" value="OIJ99111.1"/>
    <property type="molecule type" value="Genomic_DNA"/>
</dbReference>
<protein>
    <submittedName>
        <fullName evidence="9">Glycoside hydrolase</fullName>
    </submittedName>
</protein>
<dbReference type="Pfam" id="PF00877">
    <property type="entry name" value="NLPC_P60"/>
    <property type="match status" value="1"/>
</dbReference>
<keyword evidence="7" id="KW-0732">Signal</keyword>
<evidence type="ECO:0000256" key="2">
    <source>
        <dbReference type="ARBA" id="ARBA00022670"/>
    </source>
</evidence>
<dbReference type="SUPFAM" id="SSF54001">
    <property type="entry name" value="Cysteine proteinases"/>
    <property type="match status" value="1"/>
</dbReference>
<keyword evidence="3 9" id="KW-0378">Hydrolase</keyword>
<dbReference type="InterPro" id="IPR038765">
    <property type="entry name" value="Papain-like_cys_pep_sf"/>
</dbReference>
<comment type="caution">
    <text evidence="9">The sequence shown here is derived from an EMBL/GenBank/DDBJ whole genome shotgun (WGS) entry which is preliminary data.</text>
</comment>
<evidence type="ECO:0000313" key="9">
    <source>
        <dbReference type="EMBL" id="OIJ99111.1"/>
    </source>
</evidence>
<feature type="signal peptide" evidence="7">
    <location>
        <begin position="1"/>
        <end position="37"/>
    </location>
</feature>
<feature type="domain" description="NlpC/P60" evidence="8">
    <location>
        <begin position="292"/>
        <end position="408"/>
    </location>
</feature>
<evidence type="ECO:0000313" key="10">
    <source>
        <dbReference type="Proteomes" id="UP000179935"/>
    </source>
</evidence>
<evidence type="ECO:0000256" key="3">
    <source>
        <dbReference type="ARBA" id="ARBA00022801"/>
    </source>
</evidence>
<feature type="compositionally biased region" description="Low complexity" evidence="6">
    <location>
        <begin position="256"/>
        <end position="289"/>
    </location>
</feature>
<dbReference type="STRING" id="1428652.BIV24_04870"/>
<dbReference type="Gene3D" id="3.90.1720.10">
    <property type="entry name" value="endopeptidase domain like (from Nostoc punctiforme)"/>
    <property type="match status" value="1"/>
</dbReference>
<sequence>MAPHRKPRPSAIAGIRTPTLATAALASVALLSQTANAAPSPDRRPSLEEVQKQVDDLYHQAETATEKYNAAKEKTAEQRKHTDTLLDDVAHRTQKLNEARDQLGSFAAAQYRTGTAAPDTATFLLANSPQDYFDQTQLMSRLTGRQKKAVDNYVTEQAATMEKRREATTSLQTLTTAQGTLKSTKADVQKKLSTARELLSKLTAEEKQRLAAIEKKKQEEAQRKAEELARQQAAQREAAQKEAAQKEAAQKEAAQKEAASSATSGSSDSSSAGSGSTSSGSTSSGSTSSSYATKAEKALAFARAQVGKPYVWGASGPDSYDCSGLTQASWKAAGVKLDRTTWAQVKEGTTVSLANAQPGDLIFFYDDISHVGLYIGDGMMIHAPKPGAYVREESVYYAGASIIHSVVRPA</sequence>
<dbReference type="InterPro" id="IPR051794">
    <property type="entry name" value="PG_Endopeptidase_C40"/>
</dbReference>
<evidence type="ECO:0000256" key="4">
    <source>
        <dbReference type="ARBA" id="ARBA00022807"/>
    </source>
</evidence>
<dbReference type="Gene3D" id="6.10.250.3150">
    <property type="match status" value="1"/>
</dbReference>
<reference evidence="9 10" key="1">
    <citation type="submission" date="2016-10" db="EMBL/GenBank/DDBJ databases">
        <title>Genome sequence of Streptomyces sp. MUSC 93.</title>
        <authorList>
            <person name="Lee L.-H."/>
            <person name="Ser H.-L."/>
            <person name="Law J.W.-F."/>
        </authorList>
    </citation>
    <scope>NUCLEOTIDE SEQUENCE [LARGE SCALE GENOMIC DNA]</scope>
    <source>
        <strain evidence="9 10">MUSC 93</strain>
    </source>
</reference>